<dbReference type="Proteomes" id="UP000309667">
    <property type="component" value="Unassembled WGS sequence"/>
</dbReference>
<feature type="signal peptide" evidence="1">
    <location>
        <begin position="1"/>
        <end position="30"/>
    </location>
</feature>
<keyword evidence="3" id="KW-1185">Reference proteome</keyword>
<evidence type="ECO:0000313" key="3">
    <source>
        <dbReference type="Proteomes" id="UP000309667"/>
    </source>
</evidence>
<evidence type="ECO:0000313" key="2">
    <source>
        <dbReference type="EMBL" id="THV17462.1"/>
    </source>
</evidence>
<protein>
    <submittedName>
        <fullName evidence="2">Uncharacterized protein</fullName>
    </submittedName>
</protein>
<sequence>MQGRFGRRSTCWLALGPAAISLILTTSAVAQDRGQVSAVHRQVSAAEARVAKAISAKDSNSLSRLGNELGKIIETALQRRENGGEVSSCDMAAHSLAFAAVTSADGLISRGEARKLLMQDAISAASDFQKDMQACDRQASKAAGSHTSVVKALRAL</sequence>
<dbReference type="EMBL" id="STGT01000001">
    <property type="protein sequence ID" value="THV17462.1"/>
    <property type="molecule type" value="Genomic_DNA"/>
</dbReference>
<comment type="caution">
    <text evidence="2">The sequence shown here is derived from an EMBL/GenBank/DDBJ whole genome shotgun (WGS) entry which is preliminary data.</text>
</comment>
<organism evidence="2 3">
    <name type="scientific">Rhizobium rhizophilum</name>
    <dbReference type="NCBI Taxonomy" id="1850373"/>
    <lineage>
        <taxon>Bacteria</taxon>
        <taxon>Pseudomonadati</taxon>
        <taxon>Pseudomonadota</taxon>
        <taxon>Alphaproteobacteria</taxon>
        <taxon>Hyphomicrobiales</taxon>
        <taxon>Rhizobiaceae</taxon>
        <taxon>Rhizobium/Agrobacterium group</taxon>
        <taxon>Rhizobium</taxon>
    </lineage>
</organism>
<gene>
    <name evidence="2" type="ORF">E9677_05630</name>
</gene>
<reference evidence="2 3" key="1">
    <citation type="submission" date="2019-04" db="EMBL/GenBank/DDBJ databases">
        <title>Genome sequence of strain 7209-2.</title>
        <authorList>
            <person name="Gao J."/>
            <person name="Sun J."/>
        </authorList>
    </citation>
    <scope>NUCLEOTIDE SEQUENCE [LARGE SCALE GENOMIC DNA]</scope>
    <source>
        <strain evidence="2 3">7209-2</strain>
    </source>
</reference>
<accession>A0ABY2R1E6</accession>
<proteinExistence type="predicted"/>
<feature type="chain" id="PRO_5046760544" evidence="1">
    <location>
        <begin position="31"/>
        <end position="156"/>
    </location>
</feature>
<evidence type="ECO:0000256" key="1">
    <source>
        <dbReference type="SAM" id="SignalP"/>
    </source>
</evidence>
<name>A0ABY2R1E6_9HYPH</name>
<keyword evidence="1" id="KW-0732">Signal</keyword>